<sequence>MGVAIEWFSEDDRRSIAKALLTDVDERNGKVWAACPFHAEQSVGGAFRYDPEKDRGTCYSCRASEDLVGIFCAVSGFPQNDPEGFQAFRDRFAPGRELHHGNRPAPSDSETKPAPRVWIPSAVDLPDALWSEKANAFVRQCAERLMSSPSRLERLAAWGIDRDTAAKCRMGWNDKDRYPLRTSWGLPFERNKRGKEKPLWLPEGLVLPFYAEGRAARLKIRRPHPERGPEACRKIKYYKVPGGCERMFVYGRTTCRAWVVVEAERDAAMIWGKVRDLGVGAIGTGSASNRPDAATDAILTRADIILVALDFDHAGAAAWDWRLFVPKNPGDHPRQAWCWSEAYPLAVRWPAPPEAGKDVGDAVGPGLDVRAWVVAGLPQHVRQSICDASRRRLRQAVADARDQSETISAPEPVPEQTVAGEPLPVATSEPFPDIPGLDFRDPDLADLWNLLPPDYPGKRAYFSLLGMFSLYPARGGRVRNRGDGPELDGAALWIDESWRRSNPDLARKISQLFWGEAWSCWRDWSWNDAPVEIRDEEQKVRACGAA</sequence>
<organism evidence="1 2">
    <name type="scientific">Solidesulfovibrio fructosivorans JJ]</name>
    <dbReference type="NCBI Taxonomy" id="596151"/>
    <lineage>
        <taxon>Bacteria</taxon>
        <taxon>Pseudomonadati</taxon>
        <taxon>Thermodesulfobacteriota</taxon>
        <taxon>Desulfovibrionia</taxon>
        <taxon>Desulfovibrionales</taxon>
        <taxon>Desulfovibrionaceae</taxon>
        <taxon>Solidesulfovibrio</taxon>
    </lineage>
</organism>
<evidence type="ECO:0008006" key="3">
    <source>
        <dbReference type="Google" id="ProtNLM"/>
    </source>
</evidence>
<reference evidence="1 2" key="1">
    <citation type="submission" date="2010-08" db="EMBL/GenBank/DDBJ databases">
        <title>The draft genome of Desulfovibrio fructosovorans JJ.</title>
        <authorList>
            <consortium name="US DOE Joint Genome Institute (JGI-PGF)"/>
            <person name="Lucas S."/>
            <person name="Copeland A."/>
            <person name="Lapidus A."/>
            <person name="Cheng J.-F."/>
            <person name="Bruce D."/>
            <person name="Goodwin L."/>
            <person name="Pitluck S."/>
            <person name="Land M.L."/>
            <person name="Hauser L."/>
            <person name="Chang Y.-J."/>
            <person name="Jeffries C."/>
            <person name="Wall J.D."/>
            <person name="Stahl D.A."/>
            <person name="Arkin A.P."/>
            <person name="Dehal P."/>
            <person name="Stolyar S.M."/>
            <person name="Hazen T.C."/>
            <person name="Woyke T.J."/>
        </authorList>
    </citation>
    <scope>NUCLEOTIDE SEQUENCE [LARGE SCALE GENOMIC DNA]</scope>
    <source>
        <strain evidence="1 2">JJ</strain>
    </source>
</reference>
<comment type="caution">
    <text evidence="1">The sequence shown here is derived from an EMBL/GenBank/DDBJ whole genome shotgun (WGS) entry which is preliminary data.</text>
</comment>
<dbReference type="GO" id="GO:0003677">
    <property type="term" value="F:DNA binding"/>
    <property type="evidence" value="ECO:0007669"/>
    <property type="project" value="InterPro"/>
</dbReference>
<dbReference type="eggNOG" id="COG0358">
    <property type="taxonomic scope" value="Bacteria"/>
</dbReference>
<dbReference type="Gene3D" id="3.90.580.10">
    <property type="entry name" value="Zinc finger, CHC2-type domain"/>
    <property type="match status" value="1"/>
</dbReference>
<evidence type="ECO:0000313" key="2">
    <source>
        <dbReference type="Proteomes" id="UP000006250"/>
    </source>
</evidence>
<dbReference type="STRING" id="596151.DesfrDRAFT_0128"/>
<dbReference type="AlphaFoldDB" id="E1JR79"/>
<dbReference type="Proteomes" id="UP000006250">
    <property type="component" value="Unassembled WGS sequence"/>
</dbReference>
<dbReference type="RefSeq" id="WP_005990116.1">
    <property type="nucleotide sequence ID" value="NZ_AECZ01000001.1"/>
</dbReference>
<dbReference type="EMBL" id="AECZ01000001">
    <property type="protein sequence ID" value="EFL53080.1"/>
    <property type="molecule type" value="Genomic_DNA"/>
</dbReference>
<dbReference type="InterPro" id="IPR036977">
    <property type="entry name" value="DNA_primase_Znf_CHC2"/>
</dbReference>
<name>E1JR79_SOLFR</name>
<evidence type="ECO:0000313" key="1">
    <source>
        <dbReference type="EMBL" id="EFL53080.1"/>
    </source>
</evidence>
<proteinExistence type="predicted"/>
<dbReference type="GO" id="GO:0008270">
    <property type="term" value="F:zinc ion binding"/>
    <property type="evidence" value="ECO:0007669"/>
    <property type="project" value="InterPro"/>
</dbReference>
<keyword evidence="2" id="KW-1185">Reference proteome</keyword>
<accession>E1JR79</accession>
<dbReference type="OrthoDB" id="8967890at2"/>
<dbReference type="GO" id="GO:0006260">
    <property type="term" value="P:DNA replication"/>
    <property type="evidence" value="ECO:0007669"/>
    <property type="project" value="InterPro"/>
</dbReference>
<dbReference type="SUPFAM" id="SSF57783">
    <property type="entry name" value="Zinc beta-ribbon"/>
    <property type="match status" value="1"/>
</dbReference>
<protein>
    <recommendedName>
        <fullName evidence="3">Zinc finger CHC2-type domain-containing protein</fullName>
    </recommendedName>
</protein>
<gene>
    <name evidence="1" type="ORF">DesfrDRAFT_0128</name>
</gene>